<feature type="compositionally biased region" description="Basic and acidic residues" evidence="9">
    <location>
        <begin position="314"/>
        <end position="325"/>
    </location>
</feature>
<dbReference type="Pfam" id="PF18884">
    <property type="entry name" value="TSP3_bac"/>
    <property type="match status" value="5"/>
</dbReference>
<dbReference type="Gene3D" id="3.90.1720.10">
    <property type="entry name" value="endopeptidase domain like (from Nostoc punctiforme)"/>
    <property type="match status" value="1"/>
</dbReference>
<name>A0ABU2NIU4_9PSEU</name>
<organism evidence="11 12">
    <name type="scientific">Pseudonocardia charpentierae</name>
    <dbReference type="NCBI Taxonomy" id="3075545"/>
    <lineage>
        <taxon>Bacteria</taxon>
        <taxon>Bacillati</taxon>
        <taxon>Actinomycetota</taxon>
        <taxon>Actinomycetes</taxon>
        <taxon>Pseudonocardiales</taxon>
        <taxon>Pseudonocardiaceae</taxon>
        <taxon>Pseudonocardia</taxon>
    </lineage>
</organism>
<keyword evidence="7" id="KW-0788">Thiol protease</keyword>
<dbReference type="Proteomes" id="UP001183202">
    <property type="component" value="Unassembled WGS sequence"/>
</dbReference>
<feature type="region of interest" description="Disordered" evidence="9">
    <location>
        <begin position="202"/>
        <end position="230"/>
    </location>
</feature>
<dbReference type="Gene3D" id="4.10.1080.10">
    <property type="entry name" value="TSP type-3 repeat"/>
    <property type="match status" value="1"/>
</dbReference>
<keyword evidence="12" id="KW-1185">Reference proteome</keyword>
<evidence type="ECO:0000256" key="5">
    <source>
        <dbReference type="ARBA" id="ARBA00022729"/>
    </source>
</evidence>
<comment type="similarity">
    <text evidence="2">Belongs to the peptidase C40 family.</text>
</comment>
<evidence type="ECO:0000256" key="4">
    <source>
        <dbReference type="ARBA" id="ARBA00022670"/>
    </source>
</evidence>
<feature type="domain" description="NlpC/P60" evidence="10">
    <location>
        <begin position="5"/>
        <end position="147"/>
    </location>
</feature>
<evidence type="ECO:0000256" key="2">
    <source>
        <dbReference type="ARBA" id="ARBA00007074"/>
    </source>
</evidence>
<dbReference type="PANTHER" id="PTHR37467">
    <property type="entry name" value="EXPORTED CALCIUM-BINDING GLYCOPROTEIN-RELATED"/>
    <property type="match status" value="1"/>
</dbReference>
<keyword evidence="4" id="KW-0645">Protease</keyword>
<evidence type="ECO:0000313" key="12">
    <source>
        <dbReference type="Proteomes" id="UP001183202"/>
    </source>
</evidence>
<proteinExistence type="inferred from homology"/>
<evidence type="ECO:0000259" key="10">
    <source>
        <dbReference type="PROSITE" id="PS51935"/>
    </source>
</evidence>
<keyword evidence="6" id="KW-0378">Hydrolase</keyword>
<evidence type="ECO:0000256" key="7">
    <source>
        <dbReference type="ARBA" id="ARBA00022807"/>
    </source>
</evidence>
<keyword evidence="5" id="KW-0732">Signal</keyword>
<evidence type="ECO:0000256" key="1">
    <source>
        <dbReference type="ARBA" id="ARBA00004613"/>
    </source>
</evidence>
<comment type="caution">
    <text evidence="11">The sequence shown here is derived from an EMBL/GenBank/DDBJ whole genome shotgun (WGS) entry which is preliminary data.</text>
</comment>
<dbReference type="InterPro" id="IPR028974">
    <property type="entry name" value="TSP_type-3_rpt"/>
</dbReference>
<evidence type="ECO:0000256" key="8">
    <source>
        <dbReference type="ARBA" id="ARBA00022837"/>
    </source>
</evidence>
<protein>
    <submittedName>
        <fullName evidence="11">NlpC/P60 family protein</fullName>
    </submittedName>
</protein>
<feature type="region of interest" description="Disordered" evidence="9">
    <location>
        <begin position="287"/>
        <end position="366"/>
    </location>
</feature>
<dbReference type="EMBL" id="JAVREJ010000051">
    <property type="protein sequence ID" value="MDT0353897.1"/>
    <property type="molecule type" value="Genomic_DNA"/>
</dbReference>
<dbReference type="PANTHER" id="PTHR37467:SF1">
    <property type="entry name" value="EXPORTED CALCIUM-BINDING GLYCOPROTEIN"/>
    <property type="match status" value="1"/>
</dbReference>
<reference evidence="12" key="1">
    <citation type="submission" date="2023-07" db="EMBL/GenBank/DDBJ databases">
        <title>30 novel species of actinomycetes from the DSMZ collection.</title>
        <authorList>
            <person name="Nouioui I."/>
        </authorList>
    </citation>
    <scope>NUCLEOTIDE SEQUENCE [LARGE SCALE GENOMIC DNA]</scope>
    <source>
        <strain evidence="12">DSM 45834</strain>
    </source>
</reference>
<dbReference type="SUPFAM" id="SSF103647">
    <property type="entry name" value="TSP type-3 repeat"/>
    <property type="match status" value="1"/>
</dbReference>
<dbReference type="InterPro" id="IPR038765">
    <property type="entry name" value="Papain-like_cys_pep_sf"/>
</dbReference>
<dbReference type="Pfam" id="PF00877">
    <property type="entry name" value="NLPC_P60"/>
    <property type="match status" value="1"/>
</dbReference>
<accession>A0ABU2NIU4</accession>
<dbReference type="InterPro" id="IPR053180">
    <property type="entry name" value="Ca-binding_acidic-repeat"/>
</dbReference>
<dbReference type="InterPro" id="IPR059100">
    <property type="entry name" value="TSP3_bac"/>
</dbReference>
<dbReference type="SUPFAM" id="SSF54001">
    <property type="entry name" value="Cysteine proteinases"/>
    <property type="match status" value="1"/>
</dbReference>
<keyword evidence="8" id="KW-0106">Calcium</keyword>
<evidence type="ECO:0000313" key="11">
    <source>
        <dbReference type="EMBL" id="MDT0353897.1"/>
    </source>
</evidence>
<evidence type="ECO:0000256" key="6">
    <source>
        <dbReference type="ARBA" id="ARBA00022801"/>
    </source>
</evidence>
<dbReference type="InterPro" id="IPR000064">
    <property type="entry name" value="NLP_P60_dom"/>
</dbReference>
<dbReference type="PROSITE" id="PS51935">
    <property type="entry name" value="NLPC_P60"/>
    <property type="match status" value="1"/>
</dbReference>
<gene>
    <name evidence="11" type="ORF">RM445_30880</name>
</gene>
<comment type="subcellular location">
    <subcellularLocation>
        <location evidence="1">Secreted</location>
    </subcellularLocation>
</comment>
<sequence>MTAPRGGAERFVQEALAQAGDRYVFGQEARLDDLNPTAFDCSELVQWAAHQAGVDVPDGSWLQYQQLQRQGGAMSVEQALHTRGALLFSFSSSPDGSGRPSTAHVAISLGDGRTIEARNSRDGVGVFTASSARFNYAAAIPGLSTVPSGGFGAGLGVAPGGIGADPFDMPGAALPSAVLGGPGQTDSDGDGLTDRFEALLHTDPNRADSDGDGLSDTAESATYHTDPLRADTNADGVADSMAVAAGGDPGRAPLSQEAVDARFGGMQTLDTDQDGLSDHYERTIGTRVDAADSDSDGLSDGVEQGLGSNSNSIDTDRDGLTDHFEQQAGSLGPAPQDPTGGLHPAPLPFGEGVGVSTGFDDVTPGL</sequence>
<evidence type="ECO:0000256" key="9">
    <source>
        <dbReference type="SAM" id="MobiDB-lite"/>
    </source>
</evidence>
<keyword evidence="3" id="KW-0964">Secreted</keyword>
<evidence type="ECO:0000256" key="3">
    <source>
        <dbReference type="ARBA" id="ARBA00022525"/>
    </source>
</evidence>
<dbReference type="RefSeq" id="WP_311560407.1">
    <property type="nucleotide sequence ID" value="NZ_JAVREJ010000051.1"/>
</dbReference>